<feature type="domain" description="CXXC-type" evidence="9">
    <location>
        <begin position="186"/>
        <end position="239"/>
    </location>
</feature>
<feature type="compositionally biased region" description="Low complexity" evidence="8">
    <location>
        <begin position="246"/>
        <end position="258"/>
    </location>
</feature>
<evidence type="ECO:0000256" key="2">
    <source>
        <dbReference type="ARBA" id="ARBA00022723"/>
    </source>
</evidence>
<dbReference type="GO" id="GO:0008270">
    <property type="term" value="F:zinc ion binding"/>
    <property type="evidence" value="ECO:0007669"/>
    <property type="project" value="UniProtKB-KW"/>
</dbReference>
<reference evidence="11" key="1">
    <citation type="journal article" date="2015" name="PLoS Genet.">
        <title>Genome Sequence and Transcriptome Analyses of Chrysochromulina tobin: Metabolic Tools for Enhanced Algal Fitness in the Prominent Order Prymnesiales (Haptophyceae).</title>
        <authorList>
            <person name="Hovde B.T."/>
            <person name="Deodato C.R."/>
            <person name="Hunsperger H.M."/>
            <person name="Ryken S.A."/>
            <person name="Yost W."/>
            <person name="Jha R.K."/>
            <person name="Patterson J."/>
            <person name="Monnat R.J. Jr."/>
            <person name="Barlow S.B."/>
            <person name="Starkenburg S.R."/>
            <person name="Cattolico R.A."/>
        </authorList>
    </citation>
    <scope>NUCLEOTIDE SEQUENCE</scope>
    <source>
        <strain evidence="11">CCMP291</strain>
    </source>
</reference>
<name>A0A0M0J5I2_9EUKA</name>
<keyword evidence="11" id="KW-1185">Reference proteome</keyword>
<evidence type="ECO:0000313" key="11">
    <source>
        <dbReference type="Proteomes" id="UP000037460"/>
    </source>
</evidence>
<dbReference type="InterPro" id="IPR009072">
    <property type="entry name" value="Histone-fold"/>
</dbReference>
<dbReference type="GO" id="GO:0046982">
    <property type="term" value="F:protein heterodimerization activity"/>
    <property type="evidence" value="ECO:0007669"/>
    <property type="project" value="InterPro"/>
</dbReference>
<evidence type="ECO:0000256" key="5">
    <source>
        <dbReference type="ARBA" id="ARBA00023015"/>
    </source>
</evidence>
<keyword evidence="3" id="KW-0863">Zinc-finger</keyword>
<evidence type="ECO:0000256" key="6">
    <source>
        <dbReference type="ARBA" id="ARBA00023125"/>
    </source>
</evidence>
<feature type="compositionally biased region" description="Basic and acidic residues" evidence="8">
    <location>
        <begin position="299"/>
        <end position="308"/>
    </location>
</feature>
<keyword evidence="7" id="KW-0804">Transcription</keyword>
<gene>
    <name evidence="10" type="ORF">Ctob_007747</name>
</gene>
<protein>
    <submittedName>
        <fullName evidence="10">Transcription factor nf-y ccaat-binding-like protein</fullName>
    </submittedName>
</protein>
<feature type="region of interest" description="Disordered" evidence="8">
    <location>
        <begin position="20"/>
        <end position="43"/>
    </location>
</feature>
<dbReference type="PANTHER" id="PTHR11064:SF9">
    <property type="entry name" value="NUCLEAR TRANSCRIPTION FACTOR Y SUBUNIT BETA"/>
    <property type="match status" value="1"/>
</dbReference>
<evidence type="ECO:0000313" key="10">
    <source>
        <dbReference type="EMBL" id="KOO21443.1"/>
    </source>
</evidence>
<feature type="region of interest" description="Disordered" evidence="8">
    <location>
        <begin position="244"/>
        <end position="311"/>
    </location>
</feature>
<comment type="similarity">
    <text evidence="1">Belongs to the NFYB/HAP3 subunit family.</text>
</comment>
<dbReference type="InterPro" id="IPR027113">
    <property type="entry name" value="Transc_fact_NFYB/HAP3"/>
</dbReference>
<dbReference type="CDD" id="cd22907">
    <property type="entry name" value="HFD_NFYB"/>
    <property type="match status" value="1"/>
</dbReference>
<dbReference type="InterPro" id="IPR002857">
    <property type="entry name" value="Znf_CXXC"/>
</dbReference>
<dbReference type="Gene3D" id="1.10.20.10">
    <property type="entry name" value="Histone, subunit A"/>
    <property type="match status" value="1"/>
</dbReference>
<evidence type="ECO:0000259" key="9">
    <source>
        <dbReference type="PROSITE" id="PS51058"/>
    </source>
</evidence>
<dbReference type="InterPro" id="IPR003958">
    <property type="entry name" value="CBFA_NFYB_domain"/>
</dbReference>
<dbReference type="AlphaFoldDB" id="A0A0M0J5I2"/>
<evidence type="ECO:0000256" key="3">
    <source>
        <dbReference type="ARBA" id="ARBA00022771"/>
    </source>
</evidence>
<evidence type="ECO:0000256" key="7">
    <source>
        <dbReference type="ARBA" id="ARBA00023163"/>
    </source>
</evidence>
<dbReference type="Pfam" id="PF00808">
    <property type="entry name" value="CBFD_NFYB_HMF"/>
    <property type="match status" value="1"/>
</dbReference>
<dbReference type="PROSITE" id="PS51058">
    <property type="entry name" value="ZF_CXXC"/>
    <property type="match status" value="1"/>
</dbReference>
<dbReference type="GO" id="GO:0000978">
    <property type="term" value="F:RNA polymerase II cis-regulatory region sequence-specific DNA binding"/>
    <property type="evidence" value="ECO:0007669"/>
    <property type="project" value="TreeGrafter"/>
</dbReference>
<evidence type="ECO:0000256" key="4">
    <source>
        <dbReference type="ARBA" id="ARBA00022833"/>
    </source>
</evidence>
<evidence type="ECO:0000256" key="1">
    <source>
        <dbReference type="ARBA" id="ARBA00009053"/>
    </source>
</evidence>
<keyword evidence="6" id="KW-0238">DNA-binding</keyword>
<keyword evidence="5" id="KW-0805">Transcription regulation</keyword>
<sequence length="326" mass="34231">MFVASQAALKPMRRAAACAAPKMADPAEAAHPDEQSTPPPASTIVPEPALLPVTSIRHIMKRALGGEQDAITDPSVSVVQRCTTEFVSLVVSEARVRVAKEGRTSVTYSDIATALNALGFKQFQEPLKAHMTLHYGGSAIKRPPKRQRVEDDAAAYGAAFPCNPSGQALALPPADREGRTPAPASGSVRRQVACGQCEACCRDDCGTCLNCRDKPKFGGGGARSADGVRKKPCLERKCRQPMEFNSASAPAPADSATAIDGRSDEQTVAEPAVTAPAMDDEPPVATALEQGGGPTNEPAEEHGSRFEPVRSAISATFVSGLREAEE</sequence>
<proteinExistence type="inferred from homology"/>
<dbReference type="Pfam" id="PF02008">
    <property type="entry name" value="zf-CXXC"/>
    <property type="match status" value="1"/>
</dbReference>
<dbReference type="EMBL" id="JWZX01003362">
    <property type="protein sequence ID" value="KOO21443.1"/>
    <property type="molecule type" value="Genomic_DNA"/>
</dbReference>
<comment type="caution">
    <text evidence="10">The sequence shown here is derived from an EMBL/GenBank/DDBJ whole genome shotgun (WGS) entry which is preliminary data.</text>
</comment>
<dbReference type="Proteomes" id="UP000037460">
    <property type="component" value="Unassembled WGS sequence"/>
</dbReference>
<keyword evidence="4" id="KW-0862">Zinc</keyword>
<dbReference type="GO" id="GO:0001228">
    <property type="term" value="F:DNA-binding transcription activator activity, RNA polymerase II-specific"/>
    <property type="evidence" value="ECO:0007669"/>
    <property type="project" value="InterPro"/>
</dbReference>
<accession>A0A0M0J5I2</accession>
<dbReference type="GO" id="GO:0016602">
    <property type="term" value="C:CCAAT-binding factor complex"/>
    <property type="evidence" value="ECO:0007669"/>
    <property type="project" value="InterPro"/>
</dbReference>
<organism evidence="10 11">
    <name type="scientific">Chrysochromulina tobinii</name>
    <dbReference type="NCBI Taxonomy" id="1460289"/>
    <lineage>
        <taxon>Eukaryota</taxon>
        <taxon>Haptista</taxon>
        <taxon>Haptophyta</taxon>
        <taxon>Prymnesiophyceae</taxon>
        <taxon>Prymnesiales</taxon>
        <taxon>Chrysochromulinaceae</taxon>
        <taxon>Chrysochromulina</taxon>
    </lineage>
</organism>
<dbReference type="PANTHER" id="PTHR11064">
    <property type="entry name" value="CCAAT-BINDING TRANSCRIPTION FACTOR-RELATED"/>
    <property type="match status" value="1"/>
</dbReference>
<keyword evidence="2" id="KW-0479">Metal-binding</keyword>
<dbReference type="OrthoDB" id="308383at2759"/>
<dbReference type="SUPFAM" id="SSF47113">
    <property type="entry name" value="Histone-fold"/>
    <property type="match status" value="1"/>
</dbReference>
<evidence type="ECO:0000256" key="8">
    <source>
        <dbReference type="SAM" id="MobiDB-lite"/>
    </source>
</evidence>